<gene>
    <name evidence="1" type="ORF">H4O11_14840</name>
</gene>
<reference evidence="1 2" key="1">
    <citation type="submission" date="2020-08" db="EMBL/GenBank/DDBJ databases">
        <title>Stenotrophomonas tumulicola JCM 30961.</title>
        <authorList>
            <person name="Deng Y."/>
        </authorList>
    </citation>
    <scope>NUCLEOTIDE SEQUENCE [LARGE SCALE GENOMIC DNA]</scope>
    <source>
        <strain evidence="1 2">JCM 30961</strain>
    </source>
</reference>
<dbReference type="Proteomes" id="UP000547058">
    <property type="component" value="Unassembled WGS sequence"/>
</dbReference>
<dbReference type="Gene3D" id="1.10.1370.30">
    <property type="match status" value="1"/>
</dbReference>
<dbReference type="SUPFAM" id="SSF55486">
    <property type="entry name" value="Metalloproteases ('zincins'), catalytic domain"/>
    <property type="match status" value="1"/>
</dbReference>
<keyword evidence="2" id="KW-1185">Reference proteome</keyword>
<dbReference type="RefSeq" id="WP_182340200.1">
    <property type="nucleotide sequence ID" value="NZ_JACGXS010000008.1"/>
</dbReference>
<accession>A0A7W3IJW8</accession>
<proteinExistence type="predicted"/>
<comment type="caution">
    <text evidence="1">The sequence shown here is derived from an EMBL/GenBank/DDBJ whole genome shotgun (WGS) entry which is preliminary data.</text>
</comment>
<evidence type="ECO:0000313" key="2">
    <source>
        <dbReference type="Proteomes" id="UP000547058"/>
    </source>
</evidence>
<dbReference type="AlphaFoldDB" id="A0A7W3IJW8"/>
<sequence>MSGAMDVRGALRRVALASVIGMLPLIALSAPGIAVPVASQSVDVARYFATPAAERTSRAELASELRSVTRAQASPHASAAATFHALEALFGQCLDHYAYFELITARDVGDTVARAARDDVEDLCSDMAGNAKAQLRDAPADAAWARPYAYLGQRSARAQAHPLPPGSQPLADAAEASEDRFAHLYRQTMAPSGFPELQADGRALNVSTDFHTLMAMPDEALREKAWKLHQAAMVERKPALAEELLGIVRLRDGLAVARGYADSAEAAYAGIGLSSQDVAIALHALQSHAASYRAYQTALGMPTGAGGAASTDDAPWNAAAPGKGFTAPALTMERVRQVATRATRRLGDAHAAQLGAVLDPRGGRMDFDSRLGTRKRDAFSITAPHSTSVLFVGHRRADGESDVEVVHEGAHAVHGQLMNLNGTSSLFRHGTPWLEETFAIFDELLYRDQLVRDAVTPAERDYYLRGLLADMSLQLFTSAQEAQLEAAIHRGVHDGSVQDAAALDTLAQQVRNDYRQPAPGPGLDTTWAGKRLFYQDPMYLTNYLFAGLVAVKLYALSESDAGFAERYARVQARGFDAEPAGLVEELIGAPLDWAQLADEDLQLFDARVASLKSLKAN</sequence>
<name>A0A7W3IJW8_9GAMM</name>
<protein>
    <submittedName>
        <fullName evidence="1">Peptidase</fullName>
    </submittedName>
</protein>
<organism evidence="1 2">
    <name type="scientific">Stenotrophomonas tumulicola</name>
    <dbReference type="NCBI Taxonomy" id="1685415"/>
    <lineage>
        <taxon>Bacteria</taxon>
        <taxon>Pseudomonadati</taxon>
        <taxon>Pseudomonadota</taxon>
        <taxon>Gammaproteobacteria</taxon>
        <taxon>Lysobacterales</taxon>
        <taxon>Lysobacteraceae</taxon>
        <taxon>Stenotrophomonas</taxon>
    </lineage>
</organism>
<dbReference type="EMBL" id="JACGXS010000008">
    <property type="protein sequence ID" value="MBA8683074.1"/>
    <property type="molecule type" value="Genomic_DNA"/>
</dbReference>
<evidence type="ECO:0000313" key="1">
    <source>
        <dbReference type="EMBL" id="MBA8683074.1"/>
    </source>
</evidence>